<gene>
    <name evidence="8" type="ORF">JMJ55_19870</name>
</gene>
<dbReference type="SUPFAM" id="SSF56784">
    <property type="entry name" value="HAD-like"/>
    <property type="match status" value="1"/>
</dbReference>
<keyword evidence="4 7" id="KW-0378">Hydrolase</keyword>
<reference evidence="8 9" key="1">
    <citation type="submission" date="2021-01" db="EMBL/GenBank/DDBJ databases">
        <title>Belnapia mucosa sp. nov. and Belnapia arida sp. nov., isolated from the Tabernas Desert (Almeria, Spain).</title>
        <authorList>
            <person name="Molina-Menor E."/>
            <person name="Vidal-Verdu A."/>
            <person name="Calonge A."/>
            <person name="Satari L."/>
            <person name="Pereto Magraner J."/>
            <person name="Porcar Miralles M."/>
        </authorList>
    </citation>
    <scope>NUCLEOTIDE SEQUENCE [LARGE SCALE GENOMIC DNA]</scope>
    <source>
        <strain evidence="8 9">T6</strain>
    </source>
</reference>
<dbReference type="EMBL" id="JAEUXJ010000009">
    <property type="protein sequence ID" value="MBL6457596.1"/>
    <property type="molecule type" value="Genomic_DNA"/>
</dbReference>
<proteinExistence type="inferred from homology"/>
<dbReference type="CDD" id="cd07503">
    <property type="entry name" value="HAD_HisB-N"/>
    <property type="match status" value="1"/>
</dbReference>
<evidence type="ECO:0000256" key="5">
    <source>
        <dbReference type="ARBA" id="ARBA00023277"/>
    </source>
</evidence>
<dbReference type="InterPro" id="IPR006549">
    <property type="entry name" value="HAD-SF_hydro_IIIA"/>
</dbReference>
<comment type="subcellular location">
    <subcellularLocation>
        <location evidence="1 7">Cytoplasm</location>
    </subcellularLocation>
</comment>
<comment type="caution">
    <text evidence="8">The sequence shown here is derived from an EMBL/GenBank/DDBJ whole genome shotgun (WGS) entry which is preliminary data.</text>
</comment>
<dbReference type="EC" id="3.1.3.-" evidence="7"/>
<evidence type="ECO:0000256" key="7">
    <source>
        <dbReference type="PIRNR" id="PIRNR004682"/>
    </source>
</evidence>
<sequence length="202" mass="21325">MSGRPALFLDRDGVINHDAGYTHRIADFAFRDGIFDLCSAAQARGMALVVVTNQAGIGRGLYTEADFGVLTEWMLARFAERGIAITGVEHCPHHPAAGIGAYRRDCPRRKPGPGMILDASAAHGLDPARSVMVGDKASDMQAAQAAGIGTRILLTDAPEEAAAAPPGTLVLPDGALREAAAIVAALPMELRDRREDQDDARS</sequence>
<dbReference type="InterPro" id="IPR036412">
    <property type="entry name" value="HAD-like_sf"/>
</dbReference>
<dbReference type="GO" id="GO:0016787">
    <property type="term" value="F:hydrolase activity"/>
    <property type="evidence" value="ECO:0007669"/>
    <property type="project" value="UniProtKB-KW"/>
</dbReference>
<protein>
    <recommendedName>
        <fullName evidence="6 7">D,D-heptose 1,7-bisphosphate phosphatase</fullName>
        <ecNumber evidence="7">3.1.3.-</ecNumber>
    </recommendedName>
</protein>
<organism evidence="8 9">
    <name type="scientific">Belnapia mucosa</name>
    <dbReference type="NCBI Taxonomy" id="2804532"/>
    <lineage>
        <taxon>Bacteria</taxon>
        <taxon>Pseudomonadati</taxon>
        <taxon>Pseudomonadota</taxon>
        <taxon>Alphaproteobacteria</taxon>
        <taxon>Acetobacterales</taxon>
        <taxon>Roseomonadaceae</taxon>
        <taxon>Belnapia</taxon>
    </lineage>
</organism>
<accession>A0ABS1V8X9</accession>
<dbReference type="RefSeq" id="WP_202827339.1">
    <property type="nucleotide sequence ID" value="NZ_JAEUXJ010000009.1"/>
</dbReference>
<dbReference type="InterPro" id="IPR023214">
    <property type="entry name" value="HAD_sf"/>
</dbReference>
<dbReference type="InterPro" id="IPR004446">
    <property type="entry name" value="Heptose_bisP_phosphatase"/>
</dbReference>
<keyword evidence="5 7" id="KW-0119">Carbohydrate metabolism</keyword>
<dbReference type="NCBIfam" id="TIGR00213">
    <property type="entry name" value="GmhB_yaeD"/>
    <property type="match status" value="1"/>
</dbReference>
<dbReference type="NCBIfam" id="TIGR01662">
    <property type="entry name" value="HAD-SF-IIIA"/>
    <property type="match status" value="1"/>
</dbReference>
<dbReference type="InterPro" id="IPR006543">
    <property type="entry name" value="Histidinol-phos"/>
</dbReference>
<keyword evidence="3" id="KW-0479">Metal-binding</keyword>
<dbReference type="PANTHER" id="PTHR42891">
    <property type="entry name" value="D-GLYCERO-BETA-D-MANNO-HEPTOSE-1,7-BISPHOSPHATE 7-PHOSPHATASE"/>
    <property type="match status" value="1"/>
</dbReference>
<evidence type="ECO:0000256" key="1">
    <source>
        <dbReference type="ARBA" id="ARBA00004496"/>
    </source>
</evidence>
<dbReference type="PANTHER" id="PTHR42891:SF1">
    <property type="entry name" value="D-GLYCERO-BETA-D-MANNO-HEPTOSE-1,7-BISPHOSPHATE 7-PHOSPHATASE"/>
    <property type="match status" value="1"/>
</dbReference>
<dbReference type="Proteomes" id="UP000606490">
    <property type="component" value="Unassembled WGS sequence"/>
</dbReference>
<evidence type="ECO:0000256" key="6">
    <source>
        <dbReference type="ARBA" id="ARBA00031828"/>
    </source>
</evidence>
<dbReference type="Gene3D" id="3.40.50.1000">
    <property type="entry name" value="HAD superfamily/HAD-like"/>
    <property type="match status" value="1"/>
</dbReference>
<dbReference type="PIRSF" id="PIRSF004682">
    <property type="entry name" value="GmhB"/>
    <property type="match status" value="1"/>
</dbReference>
<comment type="similarity">
    <text evidence="7">Belongs to the gmhB family.</text>
</comment>
<keyword evidence="2 7" id="KW-0963">Cytoplasm</keyword>
<keyword evidence="9" id="KW-1185">Reference proteome</keyword>
<name>A0ABS1V8X9_9PROT</name>
<evidence type="ECO:0000313" key="8">
    <source>
        <dbReference type="EMBL" id="MBL6457596.1"/>
    </source>
</evidence>
<evidence type="ECO:0000313" key="9">
    <source>
        <dbReference type="Proteomes" id="UP000606490"/>
    </source>
</evidence>
<evidence type="ECO:0000256" key="4">
    <source>
        <dbReference type="ARBA" id="ARBA00022801"/>
    </source>
</evidence>
<evidence type="ECO:0000256" key="2">
    <source>
        <dbReference type="ARBA" id="ARBA00022490"/>
    </source>
</evidence>
<evidence type="ECO:0000256" key="3">
    <source>
        <dbReference type="ARBA" id="ARBA00022723"/>
    </source>
</evidence>
<dbReference type="NCBIfam" id="TIGR01656">
    <property type="entry name" value="Histidinol-ppas"/>
    <property type="match status" value="1"/>
</dbReference>
<dbReference type="Pfam" id="PF13242">
    <property type="entry name" value="Hydrolase_like"/>
    <property type="match status" value="1"/>
</dbReference>